<proteinExistence type="predicted"/>
<comment type="caution">
    <text evidence="1">The sequence shown here is derived from an EMBL/GenBank/DDBJ whole genome shotgun (WGS) entry which is preliminary data.</text>
</comment>
<organism evidence="1 2">
    <name type="scientific">Zingiber officinale</name>
    <name type="common">Ginger</name>
    <name type="synonym">Amomum zingiber</name>
    <dbReference type="NCBI Taxonomy" id="94328"/>
    <lineage>
        <taxon>Eukaryota</taxon>
        <taxon>Viridiplantae</taxon>
        <taxon>Streptophyta</taxon>
        <taxon>Embryophyta</taxon>
        <taxon>Tracheophyta</taxon>
        <taxon>Spermatophyta</taxon>
        <taxon>Magnoliopsida</taxon>
        <taxon>Liliopsida</taxon>
        <taxon>Zingiberales</taxon>
        <taxon>Zingiberaceae</taxon>
        <taxon>Zingiber</taxon>
    </lineage>
</organism>
<reference evidence="1 2" key="1">
    <citation type="submission" date="2020-08" db="EMBL/GenBank/DDBJ databases">
        <title>Plant Genome Project.</title>
        <authorList>
            <person name="Zhang R.-G."/>
        </authorList>
    </citation>
    <scope>NUCLEOTIDE SEQUENCE [LARGE SCALE GENOMIC DNA]</scope>
    <source>
        <tissue evidence="1">Rhizome</tissue>
    </source>
</reference>
<dbReference type="PANTHER" id="PTHR31728:SF5">
    <property type="entry name" value="OS07G0540200 PROTEIN"/>
    <property type="match status" value="1"/>
</dbReference>
<dbReference type="PRINTS" id="PR02051">
    <property type="entry name" value="PROTEINF175"/>
</dbReference>
<evidence type="ECO:0000313" key="1">
    <source>
        <dbReference type="EMBL" id="KAG6503626.1"/>
    </source>
</evidence>
<name>A0A8J5GD85_ZINOF</name>
<sequence>MTTAMFRQAHSCWQLFPAARSAWQQARRGFSLLSGGHNSCWSAASHRMTGRGRWMAGQPFRRACCAANSRGAACCWLASVADVQRRPTVAVALRGRQLQNLRRPGGGSTIGGLIVWDALMVSSHGMLGNSLSSFAMAADGDGQLPISKISISSPALSSIIQSLASAPGDVDGLLFGRVSHLLAPDPRDEDSSADSGAASHSYVAATVTGHLCLPSPCSFYDALGCLRPPSLRHAAETLATPMVP</sequence>
<dbReference type="Proteomes" id="UP000734854">
    <property type="component" value="Unassembled WGS sequence"/>
</dbReference>
<dbReference type="GO" id="GO:0005634">
    <property type="term" value="C:nucleus"/>
    <property type="evidence" value="ECO:0007669"/>
    <property type="project" value="TreeGrafter"/>
</dbReference>
<dbReference type="EMBL" id="JACMSC010000010">
    <property type="protein sequence ID" value="KAG6503626.1"/>
    <property type="molecule type" value="Genomic_DNA"/>
</dbReference>
<dbReference type="GO" id="GO:0031593">
    <property type="term" value="F:polyubiquitin modification-dependent protein binding"/>
    <property type="evidence" value="ECO:0007669"/>
    <property type="project" value="TreeGrafter"/>
</dbReference>
<dbReference type="PANTHER" id="PTHR31728">
    <property type="entry name" value="ABRAXAS FAMILY MEMBER"/>
    <property type="match status" value="1"/>
</dbReference>
<protein>
    <submittedName>
        <fullName evidence="1">Uncharacterized protein</fullName>
    </submittedName>
</protein>
<evidence type="ECO:0000313" key="2">
    <source>
        <dbReference type="Proteomes" id="UP000734854"/>
    </source>
</evidence>
<keyword evidence="2" id="KW-1185">Reference proteome</keyword>
<dbReference type="InterPro" id="IPR023238">
    <property type="entry name" value="FAM175"/>
</dbReference>
<dbReference type="InterPro" id="IPR023241">
    <property type="entry name" value="FAM175_plant"/>
</dbReference>
<accession>A0A8J5GD85</accession>
<dbReference type="PRINTS" id="PR02054">
    <property type="entry name" value="FAM175PLANT"/>
</dbReference>
<dbReference type="AlphaFoldDB" id="A0A8J5GD85"/>
<gene>
    <name evidence="1" type="ORF">ZIOFF_035943</name>
</gene>